<dbReference type="AlphaFoldDB" id="A0A6N0NTX4"/>
<protein>
    <submittedName>
        <fullName evidence="1">Uncharacterized protein</fullName>
    </submittedName>
</protein>
<evidence type="ECO:0000313" key="2">
    <source>
        <dbReference type="Proteomes" id="UP000509301"/>
    </source>
</evidence>
<organism evidence="1 2">
    <name type="scientific">Metallosphaera tengchongensis</name>
    <dbReference type="NCBI Taxonomy" id="1532350"/>
    <lineage>
        <taxon>Archaea</taxon>
        <taxon>Thermoproteota</taxon>
        <taxon>Thermoprotei</taxon>
        <taxon>Sulfolobales</taxon>
        <taxon>Sulfolobaceae</taxon>
        <taxon>Metallosphaera</taxon>
    </lineage>
</organism>
<accession>A0A6N0NTX4</accession>
<dbReference type="EMBL" id="CP049074">
    <property type="protein sequence ID" value="QKR00334.1"/>
    <property type="molecule type" value="Genomic_DNA"/>
</dbReference>
<proteinExistence type="predicted"/>
<dbReference type="GeneID" id="55641891"/>
<reference evidence="1 2" key="1">
    <citation type="submission" date="2020-02" db="EMBL/GenBank/DDBJ databases">
        <title>Comparative genome analysis reveals the metabolism and evolution of the thermophilic archaeal genus Metallosphaera.</title>
        <authorList>
            <person name="Jiang C."/>
        </authorList>
    </citation>
    <scope>NUCLEOTIDE SEQUENCE [LARGE SCALE GENOMIC DNA]</scope>
    <source>
        <strain evidence="1 2">Ric-A</strain>
    </source>
</reference>
<name>A0A6N0NTX4_9CREN</name>
<evidence type="ECO:0000313" key="1">
    <source>
        <dbReference type="EMBL" id="QKR00334.1"/>
    </source>
</evidence>
<gene>
    <name evidence="1" type="ORF">GWK48_08050</name>
</gene>
<dbReference type="KEGG" id="mten:GWK48_08050"/>
<dbReference type="Proteomes" id="UP000509301">
    <property type="component" value="Chromosome"/>
</dbReference>
<dbReference type="RefSeq" id="WP_425487474.1">
    <property type="nucleotide sequence ID" value="NZ_CP049074.1"/>
</dbReference>
<sequence length="270" mass="30646">MEIFEGFMVVHKGVTWSVKGCYHPEGFAVAMPRYVDGRKIKTLKEGLEFVRSRFPEYLKLVKEIGFQVPLVPLKESVVLNPFLVSLEGTVNKFKSLFKNTGVTGSYLYLGKGHDMDLVSTDVGNVEILKELRRKGVTSPLEEVNETELESLPKEDFQQLKRRRITEGIFMGVPYTFKIVECESFGEVTKVENFKDTVKIIRVTKPYSLPVKYYTDVGVTITSFRTRFTELPPGTKLRVKGLLLHRDFLDLDLDLAEEVRIVQLGGADPAS</sequence>
<keyword evidence="2" id="KW-1185">Reference proteome</keyword>